<name>A0A0K1PSZ6_9BACT</name>
<proteinExistence type="predicted"/>
<dbReference type="GO" id="GO:0006352">
    <property type="term" value="P:DNA-templated transcription initiation"/>
    <property type="evidence" value="ECO:0007669"/>
    <property type="project" value="InterPro"/>
</dbReference>
<sequence length="437" mass="47451">MAEPGTGATRTNAAHASSASIEAIYRIEAPRLIASLTRVVRDVGLAEELAQDALVTALERWPETGVPENPGGWLMITAKNRGLDILRRNKLLERKHAEVGREMEVAQESAAADIEAAVDDTVGDDLLRLVFISCHPVLSTEAQVALTLRLLGGLTTEEIARACLVSEPTVAQRIVRAKRTLSEAKVPFEVPRPEELAERLSAVLGVIYLIFNEGYSATAGHDWIRPGLCEDALRLGRVLAELMPAAPEVHGLVALMEIQASRLRARTSPSGEPILLMDQNRALWDQLFIRRGLASLERAERLGGEKGPYTFQAAIAACHARALAPEETDWSRIATLYGELGEIDPSPVIELNRAVAVGMAQGPAAGLAVVDTLLEEPALAEYHYLPGVRGDLLAKLGRYAEARVELERAASLTRNVREKAILLERAAACARNQMFAR</sequence>
<dbReference type="STRING" id="1391654.AKJ09_03306"/>
<dbReference type="AlphaFoldDB" id="A0A0K1PSZ6"/>
<dbReference type="InterPro" id="IPR007627">
    <property type="entry name" value="RNA_pol_sigma70_r2"/>
</dbReference>
<dbReference type="GO" id="GO:0003677">
    <property type="term" value="F:DNA binding"/>
    <property type="evidence" value="ECO:0007669"/>
    <property type="project" value="InterPro"/>
</dbReference>
<evidence type="ECO:0000259" key="3">
    <source>
        <dbReference type="Pfam" id="PF20239"/>
    </source>
</evidence>
<dbReference type="InterPro" id="IPR014284">
    <property type="entry name" value="RNA_pol_sigma-70_dom"/>
</dbReference>
<dbReference type="RefSeq" id="WP_146647895.1">
    <property type="nucleotide sequence ID" value="NZ_CP012333.1"/>
</dbReference>
<evidence type="ECO:0000313" key="5">
    <source>
        <dbReference type="Proteomes" id="UP000064967"/>
    </source>
</evidence>
<dbReference type="PANTHER" id="PTHR47756:SF1">
    <property type="entry name" value="BLL0085 PROTEIN"/>
    <property type="match status" value="1"/>
</dbReference>
<dbReference type="Gene3D" id="1.10.1740.10">
    <property type="match status" value="1"/>
</dbReference>
<feature type="domain" description="RNA polymerase sigma-70 region 2" evidence="1">
    <location>
        <begin position="25"/>
        <end position="90"/>
    </location>
</feature>
<dbReference type="Proteomes" id="UP000064967">
    <property type="component" value="Chromosome"/>
</dbReference>
<dbReference type="PANTHER" id="PTHR47756">
    <property type="entry name" value="BLL6612 PROTEIN-RELATED"/>
    <property type="match status" value="1"/>
</dbReference>
<evidence type="ECO:0000259" key="2">
    <source>
        <dbReference type="Pfam" id="PF08281"/>
    </source>
</evidence>
<dbReference type="Pfam" id="PF04542">
    <property type="entry name" value="Sigma70_r2"/>
    <property type="match status" value="1"/>
</dbReference>
<feature type="domain" description="RNA polymerase sigma factor 70 region 4 type 2" evidence="2">
    <location>
        <begin position="132"/>
        <end position="181"/>
    </location>
</feature>
<dbReference type="SUPFAM" id="SSF88946">
    <property type="entry name" value="Sigma2 domain of RNA polymerase sigma factors"/>
    <property type="match status" value="1"/>
</dbReference>
<dbReference type="InterPro" id="IPR036388">
    <property type="entry name" value="WH-like_DNA-bd_sf"/>
</dbReference>
<keyword evidence="5" id="KW-1185">Reference proteome</keyword>
<dbReference type="EMBL" id="CP012333">
    <property type="protein sequence ID" value="AKU96642.1"/>
    <property type="molecule type" value="Genomic_DNA"/>
</dbReference>
<dbReference type="InterPro" id="IPR013325">
    <property type="entry name" value="RNA_pol_sigma_r2"/>
</dbReference>
<dbReference type="Pfam" id="PF08281">
    <property type="entry name" value="Sigma70_r4_2"/>
    <property type="match status" value="1"/>
</dbReference>
<dbReference type="PATRIC" id="fig|1391654.3.peg.3344"/>
<dbReference type="SUPFAM" id="SSF88659">
    <property type="entry name" value="Sigma3 and sigma4 domains of RNA polymerase sigma factors"/>
    <property type="match status" value="1"/>
</dbReference>
<dbReference type="InterPro" id="IPR013324">
    <property type="entry name" value="RNA_pol_sigma_r3/r4-like"/>
</dbReference>
<dbReference type="InterPro" id="IPR013249">
    <property type="entry name" value="RNA_pol_sigma70_r4_t2"/>
</dbReference>
<gene>
    <name evidence="4" type="ORF">AKJ09_03306</name>
</gene>
<dbReference type="Gene3D" id="1.10.10.10">
    <property type="entry name" value="Winged helix-like DNA-binding domain superfamily/Winged helix DNA-binding domain"/>
    <property type="match status" value="1"/>
</dbReference>
<organism evidence="4 5">
    <name type="scientific">Labilithrix luteola</name>
    <dbReference type="NCBI Taxonomy" id="1391654"/>
    <lineage>
        <taxon>Bacteria</taxon>
        <taxon>Pseudomonadati</taxon>
        <taxon>Myxococcota</taxon>
        <taxon>Polyangia</taxon>
        <taxon>Polyangiales</taxon>
        <taxon>Labilitrichaceae</taxon>
        <taxon>Labilithrix</taxon>
    </lineage>
</organism>
<dbReference type="NCBIfam" id="TIGR02937">
    <property type="entry name" value="sigma70-ECF"/>
    <property type="match status" value="1"/>
</dbReference>
<dbReference type="KEGG" id="llu:AKJ09_03306"/>
<dbReference type="OrthoDB" id="9780299at2"/>
<feature type="domain" description="DUF6596" evidence="3">
    <location>
        <begin position="199"/>
        <end position="299"/>
    </location>
</feature>
<protein>
    <submittedName>
        <fullName evidence="4">RNA polymerase sigma-70 factor, ECF subfamily</fullName>
    </submittedName>
</protein>
<accession>A0A0K1PSZ6</accession>
<dbReference type="InterPro" id="IPR046531">
    <property type="entry name" value="DUF6596"/>
</dbReference>
<evidence type="ECO:0000313" key="4">
    <source>
        <dbReference type="EMBL" id="AKU96642.1"/>
    </source>
</evidence>
<evidence type="ECO:0000259" key="1">
    <source>
        <dbReference type="Pfam" id="PF04542"/>
    </source>
</evidence>
<reference evidence="4 5" key="1">
    <citation type="submission" date="2015-08" db="EMBL/GenBank/DDBJ databases">
        <authorList>
            <person name="Babu N.S."/>
            <person name="Beckwith C.J."/>
            <person name="Beseler K.G."/>
            <person name="Brison A."/>
            <person name="Carone J.V."/>
            <person name="Caskin T.P."/>
            <person name="Diamond M."/>
            <person name="Durham M.E."/>
            <person name="Foxe J.M."/>
            <person name="Go M."/>
            <person name="Henderson B.A."/>
            <person name="Jones I.B."/>
            <person name="McGettigan J.A."/>
            <person name="Micheletti S.J."/>
            <person name="Nasrallah M.E."/>
            <person name="Ortiz D."/>
            <person name="Piller C.R."/>
            <person name="Privatt S.R."/>
            <person name="Schneider S.L."/>
            <person name="Sharp S."/>
            <person name="Smith T.C."/>
            <person name="Stanton J.D."/>
            <person name="Ullery H.E."/>
            <person name="Wilson R.J."/>
            <person name="Serrano M.G."/>
            <person name="Buck G."/>
            <person name="Lee V."/>
            <person name="Wang Y."/>
            <person name="Carvalho R."/>
            <person name="Voegtly L."/>
            <person name="Shi R."/>
            <person name="Duckworth R."/>
            <person name="Johnson A."/>
            <person name="Loviza R."/>
            <person name="Walstead R."/>
            <person name="Shah Z."/>
            <person name="Kiflezghi M."/>
            <person name="Wade K."/>
            <person name="Ball S.L."/>
            <person name="Bradley K.W."/>
            <person name="Asai D.J."/>
            <person name="Bowman C.A."/>
            <person name="Russell D.A."/>
            <person name="Pope W.H."/>
            <person name="Jacobs-Sera D."/>
            <person name="Hendrix R.W."/>
            <person name="Hatfull G.F."/>
        </authorList>
    </citation>
    <scope>NUCLEOTIDE SEQUENCE [LARGE SCALE GENOMIC DNA]</scope>
    <source>
        <strain evidence="4 5">DSM 27648</strain>
    </source>
</reference>
<dbReference type="GO" id="GO:0016987">
    <property type="term" value="F:sigma factor activity"/>
    <property type="evidence" value="ECO:0007669"/>
    <property type="project" value="InterPro"/>
</dbReference>
<dbReference type="Pfam" id="PF20239">
    <property type="entry name" value="DUF6596"/>
    <property type="match status" value="1"/>
</dbReference>